<dbReference type="SUPFAM" id="SSF48264">
    <property type="entry name" value="Cytochrome P450"/>
    <property type="match status" value="1"/>
</dbReference>
<dbReference type="PANTHER" id="PTHR24300">
    <property type="entry name" value="CYTOCHROME P450 508A4-RELATED"/>
    <property type="match status" value="1"/>
</dbReference>
<comment type="similarity">
    <text evidence="1">Belongs to the cytochrome P450 family.</text>
</comment>
<dbReference type="EMBL" id="JARBDR010000440">
    <property type="protein sequence ID" value="KAJ8312100.1"/>
    <property type="molecule type" value="Genomic_DNA"/>
</dbReference>
<dbReference type="PRINTS" id="PR00463">
    <property type="entry name" value="EP450I"/>
</dbReference>
<evidence type="ECO:0000256" key="2">
    <source>
        <dbReference type="ARBA" id="ARBA00022723"/>
    </source>
</evidence>
<evidence type="ECO:0000256" key="4">
    <source>
        <dbReference type="SAM" id="Phobius"/>
    </source>
</evidence>
<evidence type="ECO:0000313" key="5">
    <source>
        <dbReference type="EMBL" id="KAJ8312100.1"/>
    </source>
</evidence>
<dbReference type="PANTHER" id="PTHR24300:SF397">
    <property type="entry name" value="CYTOCHROME P450 2U1"/>
    <property type="match status" value="1"/>
</dbReference>
<dbReference type="InterPro" id="IPR002401">
    <property type="entry name" value="Cyt_P450_E_grp-I"/>
</dbReference>
<keyword evidence="3" id="KW-0408">Iron</keyword>
<keyword evidence="4" id="KW-0472">Membrane</keyword>
<reference evidence="5 6" key="1">
    <citation type="submission" date="2022-12" db="EMBL/GenBank/DDBJ databases">
        <title>Chromosome-level genome of Tegillarca granosa.</title>
        <authorList>
            <person name="Kim J."/>
        </authorList>
    </citation>
    <scope>NUCLEOTIDE SEQUENCE [LARGE SCALE GENOMIC DNA]</scope>
    <source>
        <strain evidence="5">Teg-2019</strain>
        <tissue evidence="5">Adductor muscle</tissue>
    </source>
</reference>
<feature type="transmembrane region" description="Helical" evidence="4">
    <location>
        <begin position="21"/>
        <end position="46"/>
    </location>
</feature>
<name>A0ABQ9F747_TEGGR</name>
<dbReference type="Proteomes" id="UP001217089">
    <property type="component" value="Unassembled WGS sequence"/>
</dbReference>
<sequence>MTLSSYSDQLYTRFRLNKMDMFIFETGTIVTLCIFVLTFLLASLYMSAPKSNLPGPFAFPLVGNLPLLFKEKESEKHLFYQKMAAKYGSVYRLYYGNLMMVFINGYDAVNSVFVKQADLTTDRPEIMTKRAKVKGIVNQNGPVWKSLRRISIQAMRDFGVGKKSLGETVNEEVAVVIKYDHNDRKFQELLDTFDQMFSGEGTTSLGRILPWFKYIKMKEHKTTYDPNHCRDFIDLYLQLVNDEFKTKPTFDAEAFAATILAFFAAGTDTTAQTLNWAMLYMLGFPETQAKCQKEIDKVIGHGRMVSLDDKDKLVYVQATLMEIQRLSSIASSSMLRVTTGDVHVDGHVIPKGTIIRGNIISSLFDSKYWDDPLKFLPERFIGTDGKITKKEGFIPFFTGPRMCPGEPLAKMELFLVFSNILQRFNLEKPHPDTQLDFNGFSSVTFRPHPFQIRAVLR</sequence>
<evidence type="ECO:0000256" key="3">
    <source>
        <dbReference type="ARBA" id="ARBA00023004"/>
    </source>
</evidence>
<protein>
    <submittedName>
        <fullName evidence="5">Uncharacterized protein</fullName>
    </submittedName>
</protein>
<comment type="caution">
    <text evidence="5">The sequence shown here is derived from an EMBL/GenBank/DDBJ whole genome shotgun (WGS) entry which is preliminary data.</text>
</comment>
<dbReference type="InterPro" id="IPR001128">
    <property type="entry name" value="Cyt_P450"/>
</dbReference>
<dbReference type="Pfam" id="PF00067">
    <property type="entry name" value="p450"/>
    <property type="match status" value="2"/>
</dbReference>
<proteinExistence type="inferred from homology"/>
<gene>
    <name evidence="5" type="ORF">KUTeg_009473</name>
</gene>
<accession>A0ABQ9F747</accession>
<evidence type="ECO:0000256" key="1">
    <source>
        <dbReference type="ARBA" id="ARBA00010617"/>
    </source>
</evidence>
<organism evidence="5 6">
    <name type="scientific">Tegillarca granosa</name>
    <name type="common">Malaysian cockle</name>
    <name type="synonym">Anadara granosa</name>
    <dbReference type="NCBI Taxonomy" id="220873"/>
    <lineage>
        <taxon>Eukaryota</taxon>
        <taxon>Metazoa</taxon>
        <taxon>Spiralia</taxon>
        <taxon>Lophotrochozoa</taxon>
        <taxon>Mollusca</taxon>
        <taxon>Bivalvia</taxon>
        <taxon>Autobranchia</taxon>
        <taxon>Pteriomorphia</taxon>
        <taxon>Arcoida</taxon>
        <taxon>Arcoidea</taxon>
        <taxon>Arcidae</taxon>
        <taxon>Tegillarca</taxon>
    </lineage>
</organism>
<keyword evidence="6" id="KW-1185">Reference proteome</keyword>
<dbReference type="PRINTS" id="PR00385">
    <property type="entry name" value="P450"/>
</dbReference>
<dbReference type="InterPro" id="IPR050182">
    <property type="entry name" value="Cytochrome_P450_fam2"/>
</dbReference>
<dbReference type="InterPro" id="IPR036396">
    <property type="entry name" value="Cyt_P450_sf"/>
</dbReference>
<evidence type="ECO:0000313" key="6">
    <source>
        <dbReference type="Proteomes" id="UP001217089"/>
    </source>
</evidence>
<keyword evidence="4" id="KW-1133">Transmembrane helix</keyword>
<keyword evidence="4" id="KW-0812">Transmembrane</keyword>
<dbReference type="Gene3D" id="1.10.630.10">
    <property type="entry name" value="Cytochrome P450"/>
    <property type="match status" value="1"/>
</dbReference>
<keyword evidence="2" id="KW-0479">Metal-binding</keyword>